<dbReference type="OrthoDB" id="422496at2759"/>
<protein>
    <submittedName>
        <fullName evidence="1">Uncharacterized protein</fullName>
    </submittedName>
</protein>
<name>A0A812XZQ1_SYMPI</name>
<keyword evidence="2" id="KW-1185">Reference proteome</keyword>
<organism evidence="1 2">
    <name type="scientific">Symbiodinium pilosum</name>
    <name type="common">Dinoflagellate</name>
    <dbReference type="NCBI Taxonomy" id="2952"/>
    <lineage>
        <taxon>Eukaryota</taxon>
        <taxon>Sar</taxon>
        <taxon>Alveolata</taxon>
        <taxon>Dinophyceae</taxon>
        <taxon>Suessiales</taxon>
        <taxon>Symbiodiniaceae</taxon>
        <taxon>Symbiodinium</taxon>
    </lineage>
</organism>
<feature type="non-terminal residue" evidence="1">
    <location>
        <position position="1225"/>
    </location>
</feature>
<dbReference type="Gene3D" id="3.40.50.1820">
    <property type="entry name" value="alpha/beta hydrolase"/>
    <property type="match status" value="1"/>
</dbReference>
<dbReference type="EMBL" id="CAJNIZ010046949">
    <property type="protein sequence ID" value="CAE7759968.1"/>
    <property type="molecule type" value="Genomic_DNA"/>
</dbReference>
<accession>A0A812XZQ1</accession>
<proteinExistence type="predicted"/>
<comment type="caution">
    <text evidence="1">The sequence shown here is derived from an EMBL/GenBank/DDBJ whole genome shotgun (WGS) entry which is preliminary data.</text>
</comment>
<dbReference type="Proteomes" id="UP000649617">
    <property type="component" value="Unassembled WGS sequence"/>
</dbReference>
<gene>
    <name evidence="1" type="ORF">SPIL2461_LOCUS22155</name>
</gene>
<evidence type="ECO:0000313" key="2">
    <source>
        <dbReference type="Proteomes" id="UP000649617"/>
    </source>
</evidence>
<evidence type="ECO:0000313" key="1">
    <source>
        <dbReference type="EMBL" id="CAE7759968.1"/>
    </source>
</evidence>
<dbReference type="SUPFAM" id="SSF53474">
    <property type="entry name" value="alpha/beta-Hydrolases"/>
    <property type="match status" value="2"/>
</dbReference>
<dbReference type="InterPro" id="IPR029058">
    <property type="entry name" value="AB_hydrolase_fold"/>
</dbReference>
<sequence>MRFSELLHPALIASVRSLRSMHATRSLPSVRCMLPAACLSTHDSSTTGSDEVRGWHSSLLDFLGVFVDSFPSWTSGDEAILTNGDSSHISQCDCPKSSLSESYLQPTSASLPTAPYMLMLQGALRLLNYLPVLEKAIATSCLSIHPVNEVLRLMMPAAAVLARGLLKLPTLYSLPDASLQLLDLILVGHSYGGLIAHSLAQSLESMGFSVRGIVCLDTLNLPRSTDLPIAVIEPRGLFLQRTPYHWRLLSVEVNMMTLTAEVPPVLGRRLPDKAAVLVQGAVFPAQHINDADHFRKQEENKCVAQLIMSAVREAFGLACKSLAVFGDVALVVLLVSEGNIKFQVIVASKVCKAAHLDFSKQSIIMGTFVYVAVKSLCDYRIYVPRCATERRLKRLEVETADFRKALTAKDVILGLWPSDPGYRDTSGRETIQVVFLSFCLKEAFQKSRRSRERRLIGTWHHVVTSFAPESIISPDLPETPAWHFTWLKIPHWDYISYIFHTLGTRGVDVEMMLLSSMILVFTKLIVLSGHDAWGTLRSMKRDLVEEFTDEASTLFAKSDQWINYVATIWTDTRVPDFAVSIFGMMQWLSTVLSFQRRRDLRPPGEMRPCRPYRPGNAGDAGNTSSGRLWRPILEHLFLCLRNRQLFEGDHTAKPLAWILTMGRLHWGPLHMAMAEAADLEPYLLSFPSIELPQLPQLDPNHAPLVELCATAQQQEQLRKLAIKNPALLPSETPLASALQHDGVRITVVAVATGLPNAADSSGPLSNQSRYLLEFLVWAEKPHGECARSGACREKNRTLYTCGPHAAILPEVSMRRWRCIFRASPASTQSAHAVNFFRQAATIRCPIPVDLSLTSRGGPLLVELEADPPYEGAVRWRIAVEVCSKGSDAGGSDVDSGGDFSRLAICIQPAWDMRDLERGVPGLVQTFLRYYQLLGADGFTFYDYDASFVRHPDVLDLLAAGKLKYFPNFMKGVSELLDEAWKSKIVTGLTGSRASFMQELTLNHCVLNYRGAADLVLLGDKDVFLAFGPSVPAFPTGCWQDAGTTAACCSGTGPNATRVLYHGPTECWHGFRTFSKCCLEYSPEAPTRSPWPDFIRSRPVRFWKSVGTVAMGVCEFAVPSYLPRAQRGPNWSFSSHIWRPRDCNAQYYHLVNPWRFMSQNSEWVRLRPRSLRYYVDPEALRAMHLVNLHKERCTERVNLYGSARQPCNWPDFGLRWAAAGLRSSEL</sequence>
<reference evidence="1" key="1">
    <citation type="submission" date="2021-02" db="EMBL/GenBank/DDBJ databases">
        <authorList>
            <person name="Dougan E. K."/>
            <person name="Rhodes N."/>
            <person name="Thang M."/>
            <person name="Chan C."/>
        </authorList>
    </citation>
    <scope>NUCLEOTIDE SEQUENCE</scope>
</reference>
<dbReference type="AlphaFoldDB" id="A0A812XZQ1"/>